<gene>
    <name evidence="2" type="ORF">RDB_LOCUS156881</name>
</gene>
<feature type="coiled-coil region" evidence="1">
    <location>
        <begin position="56"/>
        <end position="132"/>
    </location>
</feature>
<sequence length="412" mass="46940">MGATVTCTSGVLEGFTNIVKAYKSTRPIVLPIQHYNPNLASELEVFLHEKVIQTHSSNQDTRLRNYQHKLEELQSTLDIKSKEAVQYREAYEQTKNLHASQQSVEASLRQQLQQVQREYASLRSELQLQENFEQSEIVQELEDLNRLIDDISRSISAYLTDTHVRSTFQKEPAEVTALDARNLIDLLKLLDYQEGECSLVSSEKGEGLDIESFLDFTIRDMLCTLLVSAIFRPFHPGIDSEQSDALLRAYEDIQKRESQTRSGKWRSSTFKSIYKGDNPDQVANWINRLLTLFIRQRLNPLITGVFGTIHGSMDRQHFNRMHELVKKAWDWNAKLKGEVVVLGDFRQTMHAPHSKFDPNTMKDFEARPNRQPAYVLGTVGLGLVSLRAVAGGQPPEETLVCKAAVITDTLYA</sequence>
<organism evidence="2 3">
    <name type="scientific">Rhizoctonia solani</name>
    <dbReference type="NCBI Taxonomy" id="456999"/>
    <lineage>
        <taxon>Eukaryota</taxon>
        <taxon>Fungi</taxon>
        <taxon>Dikarya</taxon>
        <taxon>Basidiomycota</taxon>
        <taxon>Agaricomycotina</taxon>
        <taxon>Agaricomycetes</taxon>
        <taxon>Cantharellales</taxon>
        <taxon>Ceratobasidiaceae</taxon>
        <taxon>Rhizoctonia</taxon>
    </lineage>
</organism>
<dbReference type="Proteomes" id="UP000663861">
    <property type="component" value="Unassembled WGS sequence"/>
</dbReference>
<dbReference type="OrthoDB" id="2536675at2759"/>
<reference evidence="2" key="1">
    <citation type="submission" date="2021-01" db="EMBL/GenBank/DDBJ databases">
        <authorList>
            <person name="Kaushik A."/>
        </authorList>
    </citation>
    <scope>NUCLEOTIDE SEQUENCE</scope>
    <source>
        <strain evidence="2">AG4-RS23</strain>
    </source>
</reference>
<protein>
    <submittedName>
        <fullName evidence="2">Uncharacterized protein</fullName>
    </submittedName>
</protein>
<proteinExistence type="predicted"/>
<evidence type="ECO:0000313" key="3">
    <source>
        <dbReference type="Proteomes" id="UP000663861"/>
    </source>
</evidence>
<evidence type="ECO:0000313" key="2">
    <source>
        <dbReference type="EMBL" id="CAE6521700.1"/>
    </source>
</evidence>
<dbReference type="AlphaFoldDB" id="A0A8H3HDQ4"/>
<name>A0A8H3HDQ4_9AGAM</name>
<dbReference type="EMBL" id="CAJMWY010004162">
    <property type="protein sequence ID" value="CAE6521700.1"/>
    <property type="molecule type" value="Genomic_DNA"/>
</dbReference>
<keyword evidence="1" id="KW-0175">Coiled coil</keyword>
<comment type="caution">
    <text evidence="2">The sequence shown here is derived from an EMBL/GenBank/DDBJ whole genome shotgun (WGS) entry which is preliminary data.</text>
</comment>
<evidence type="ECO:0000256" key="1">
    <source>
        <dbReference type="SAM" id="Coils"/>
    </source>
</evidence>
<accession>A0A8H3HDQ4</accession>